<evidence type="ECO:0000313" key="6">
    <source>
        <dbReference type="Proteomes" id="UP001498771"/>
    </source>
</evidence>
<comment type="similarity">
    <text evidence="1">Belongs to the SEN15 family.</text>
</comment>
<dbReference type="InterPro" id="IPR018593">
    <property type="entry name" value="tRNA-endonuc_su_Sen15"/>
</dbReference>
<dbReference type="PANTHER" id="PTHR28518">
    <property type="entry name" value="TRNA-SPLICING ENDONUCLEASE SUBUNIT SEN15"/>
    <property type="match status" value="1"/>
</dbReference>
<comment type="caution">
    <text evidence="5">The sequence shown here is derived from an EMBL/GenBank/DDBJ whole genome shotgun (WGS) entry which is preliminary data.</text>
</comment>
<dbReference type="InterPro" id="IPR011856">
    <property type="entry name" value="tRNA_endonuc-like_dom_sf"/>
</dbReference>
<evidence type="ECO:0000313" key="5">
    <source>
        <dbReference type="EMBL" id="KAK7207223.1"/>
    </source>
</evidence>
<organism evidence="5 6">
    <name type="scientific">Myxozyma melibiosi</name>
    <dbReference type="NCBI Taxonomy" id="54550"/>
    <lineage>
        <taxon>Eukaryota</taxon>
        <taxon>Fungi</taxon>
        <taxon>Dikarya</taxon>
        <taxon>Ascomycota</taxon>
        <taxon>Saccharomycotina</taxon>
        <taxon>Lipomycetes</taxon>
        <taxon>Lipomycetales</taxon>
        <taxon>Lipomycetaceae</taxon>
        <taxon>Myxozyma</taxon>
    </lineage>
</organism>
<keyword evidence="6" id="KW-1185">Reference proteome</keyword>
<dbReference type="Pfam" id="PF09631">
    <property type="entry name" value="Sen15"/>
    <property type="match status" value="1"/>
</dbReference>
<protein>
    <submittedName>
        <fullName evidence="5">Sen15 protein-domain-containing protein</fullName>
    </submittedName>
</protein>
<sequence length="178" mass="20273">MAHHQPPLHQPSFRTSPTHVGSSKSRPMYGSRGLADRAYNAANPQNNLINSDLAHRVKRNLDLQHLWTELSIHRVPVLAPDAFEFLDGGELVFVLGRPADRLYATDEYDEDGLPVHEWILPVRTESTWSIQRTVAVFESLEAYTRAPVKRVLMGMYTDDSTVVYYFVHKGLIKPRKHG</sequence>
<dbReference type="InterPro" id="IPR042777">
    <property type="entry name" value="Sen15_fungi"/>
</dbReference>
<gene>
    <name evidence="5" type="ORF">BZA70DRAFT_270761</name>
</gene>
<name>A0ABR1FDH3_9ASCO</name>
<proteinExistence type="inferred from homology"/>
<dbReference type="RefSeq" id="XP_064770256.1">
    <property type="nucleotide sequence ID" value="XM_064911357.1"/>
</dbReference>
<dbReference type="GeneID" id="90036869"/>
<dbReference type="Gene3D" id="3.40.1350.10">
    <property type="match status" value="1"/>
</dbReference>
<feature type="domain" description="tRNA-splicing endonuclease subunit Sen15" evidence="4">
    <location>
        <begin position="57"/>
        <end position="176"/>
    </location>
</feature>
<feature type="region of interest" description="Disordered" evidence="3">
    <location>
        <begin position="1"/>
        <end position="31"/>
    </location>
</feature>
<dbReference type="InterPro" id="IPR036167">
    <property type="entry name" value="tRNA_intron_Endo_cat-like_sf"/>
</dbReference>
<dbReference type="PANTHER" id="PTHR28518:SF1">
    <property type="entry name" value="TRNA-SPLICING ENDONUCLEASE SUBUNIT SEN15"/>
    <property type="match status" value="1"/>
</dbReference>
<evidence type="ECO:0000256" key="3">
    <source>
        <dbReference type="SAM" id="MobiDB-lite"/>
    </source>
</evidence>
<keyword evidence="2" id="KW-0819">tRNA processing</keyword>
<evidence type="ECO:0000259" key="4">
    <source>
        <dbReference type="Pfam" id="PF09631"/>
    </source>
</evidence>
<dbReference type="SUPFAM" id="SSF53032">
    <property type="entry name" value="tRNA-intron endonuclease catalytic domain-like"/>
    <property type="match status" value="1"/>
</dbReference>
<evidence type="ECO:0000256" key="2">
    <source>
        <dbReference type="ARBA" id="ARBA00022694"/>
    </source>
</evidence>
<dbReference type="EMBL" id="JBBJBU010000001">
    <property type="protein sequence ID" value="KAK7207223.1"/>
    <property type="molecule type" value="Genomic_DNA"/>
</dbReference>
<dbReference type="Proteomes" id="UP001498771">
    <property type="component" value="Unassembled WGS sequence"/>
</dbReference>
<reference evidence="5 6" key="1">
    <citation type="submission" date="2024-03" db="EMBL/GenBank/DDBJ databases">
        <title>Genome-scale model development and genomic sequencing of the oleaginous clade Lipomyces.</title>
        <authorList>
            <consortium name="Lawrence Berkeley National Laboratory"/>
            <person name="Czajka J.J."/>
            <person name="Han Y."/>
            <person name="Kim J."/>
            <person name="Mondo S.J."/>
            <person name="Hofstad B.A."/>
            <person name="Robles A."/>
            <person name="Haridas S."/>
            <person name="Riley R."/>
            <person name="LaButti K."/>
            <person name="Pangilinan J."/>
            <person name="Andreopoulos W."/>
            <person name="Lipzen A."/>
            <person name="Yan J."/>
            <person name="Wang M."/>
            <person name="Ng V."/>
            <person name="Grigoriev I.V."/>
            <person name="Spatafora J.W."/>
            <person name="Magnuson J.K."/>
            <person name="Baker S.E."/>
            <person name="Pomraning K.R."/>
        </authorList>
    </citation>
    <scope>NUCLEOTIDE SEQUENCE [LARGE SCALE GENOMIC DNA]</scope>
    <source>
        <strain evidence="5 6">Phaff 52-87</strain>
    </source>
</reference>
<evidence type="ECO:0000256" key="1">
    <source>
        <dbReference type="ARBA" id="ARBA00006091"/>
    </source>
</evidence>
<feature type="compositionally biased region" description="Polar residues" evidence="3">
    <location>
        <begin position="12"/>
        <end position="25"/>
    </location>
</feature>
<accession>A0ABR1FDH3</accession>